<dbReference type="RefSeq" id="WP_270149970.1">
    <property type="nucleotide sequence ID" value="NZ_CP115450.1"/>
</dbReference>
<name>A0ABY7QDV6_9ACTN</name>
<keyword evidence="3" id="KW-1185">Reference proteome</keyword>
<proteinExistence type="predicted"/>
<organism evidence="2 3">
    <name type="scientific">Kitasatospora cathayae</name>
    <dbReference type="NCBI Taxonomy" id="3004092"/>
    <lineage>
        <taxon>Bacteria</taxon>
        <taxon>Bacillati</taxon>
        <taxon>Actinomycetota</taxon>
        <taxon>Actinomycetes</taxon>
        <taxon>Kitasatosporales</taxon>
        <taxon>Streptomycetaceae</taxon>
        <taxon>Kitasatospora</taxon>
    </lineage>
</organism>
<dbReference type="Gene3D" id="3.10.450.50">
    <property type="match status" value="1"/>
</dbReference>
<protein>
    <submittedName>
        <fullName evidence="2">Nuclear transport factor 2 family protein</fullName>
    </submittedName>
</protein>
<evidence type="ECO:0000313" key="3">
    <source>
        <dbReference type="Proteomes" id="UP001212821"/>
    </source>
</evidence>
<dbReference type="SUPFAM" id="SSF54427">
    <property type="entry name" value="NTF2-like"/>
    <property type="match status" value="1"/>
</dbReference>
<evidence type="ECO:0000313" key="2">
    <source>
        <dbReference type="EMBL" id="WBP90908.1"/>
    </source>
</evidence>
<accession>A0ABY7QDV6</accession>
<feature type="domain" description="DUF4440" evidence="1">
    <location>
        <begin position="23"/>
        <end position="128"/>
    </location>
</feature>
<sequence length="138" mass="15275">MSETDADREADSGSGADADADDIRALENRRFEALVTGDLDGFAEIAHPELAYTHSSGTLDTLDSYLTKCASGFFVYHWIEHPIDRITVIGDTAIVIGEMRADLSVNGVHRKLENRSLAVWTRVDGKWKFLAYQATARN</sequence>
<dbReference type="EMBL" id="CP115450">
    <property type="protein sequence ID" value="WBP90908.1"/>
    <property type="molecule type" value="Genomic_DNA"/>
</dbReference>
<dbReference type="InterPro" id="IPR032710">
    <property type="entry name" value="NTF2-like_dom_sf"/>
</dbReference>
<reference evidence="3" key="1">
    <citation type="submission" date="2022-12" db="EMBL/GenBank/DDBJ databases">
        <authorList>
            <person name="Mo P."/>
        </authorList>
    </citation>
    <scope>NUCLEOTIDE SEQUENCE [LARGE SCALE GENOMIC DNA]</scope>
    <source>
        <strain evidence="3">HUAS 3-15</strain>
    </source>
</reference>
<gene>
    <name evidence="2" type="ORF">O1G21_36940</name>
</gene>
<dbReference type="Pfam" id="PF14534">
    <property type="entry name" value="DUF4440"/>
    <property type="match status" value="1"/>
</dbReference>
<dbReference type="InterPro" id="IPR027843">
    <property type="entry name" value="DUF4440"/>
</dbReference>
<evidence type="ECO:0000259" key="1">
    <source>
        <dbReference type="Pfam" id="PF14534"/>
    </source>
</evidence>
<dbReference type="Proteomes" id="UP001212821">
    <property type="component" value="Chromosome"/>
</dbReference>